<dbReference type="SMART" id="SM00530">
    <property type="entry name" value="HTH_XRE"/>
    <property type="match status" value="1"/>
</dbReference>
<dbReference type="PANTHER" id="PTHR46558:SF11">
    <property type="entry name" value="HTH-TYPE TRANSCRIPTIONAL REGULATOR XRE"/>
    <property type="match status" value="1"/>
</dbReference>
<evidence type="ECO:0000313" key="3">
    <source>
        <dbReference type="EMBL" id="KXU38698.1"/>
    </source>
</evidence>
<dbReference type="EMBL" id="LSZO01000096">
    <property type="protein sequence ID" value="KXU38698.1"/>
    <property type="molecule type" value="Genomic_DNA"/>
</dbReference>
<gene>
    <name evidence="3" type="ORF">AXE65_12400</name>
</gene>
<dbReference type="AlphaFoldDB" id="A0A139SVU3"/>
<evidence type="ECO:0000313" key="4">
    <source>
        <dbReference type="Proteomes" id="UP000072660"/>
    </source>
</evidence>
<name>A0A139SVU3_9GAMM</name>
<dbReference type="PANTHER" id="PTHR46558">
    <property type="entry name" value="TRACRIPTIONAL REGULATORY PROTEIN-RELATED-RELATED"/>
    <property type="match status" value="1"/>
</dbReference>
<dbReference type="Gene3D" id="1.10.260.40">
    <property type="entry name" value="lambda repressor-like DNA-binding domains"/>
    <property type="match status" value="1"/>
</dbReference>
<dbReference type="GO" id="GO:0003677">
    <property type="term" value="F:DNA binding"/>
    <property type="evidence" value="ECO:0007669"/>
    <property type="project" value="UniProtKB-KW"/>
</dbReference>
<comment type="caution">
    <text evidence="3">The sequence shown here is derived from an EMBL/GenBank/DDBJ whole genome shotgun (WGS) entry which is preliminary data.</text>
</comment>
<feature type="non-terminal residue" evidence="3">
    <location>
        <position position="1"/>
    </location>
</feature>
<evidence type="ECO:0000256" key="1">
    <source>
        <dbReference type="ARBA" id="ARBA00023125"/>
    </source>
</evidence>
<dbReference type="OrthoDB" id="6904940at2"/>
<sequence length="202" mass="22787">ALNLQFAFTSPLNRFVWIERDDLTRVKAGVGYRQKTGDPINHSKNLSSPEYGLNVQDSSFSCQQNLGQKDLIKAFEDNDHYYEHNETQRIGDIMNIAENLKKARKNKGLSQLDVAEKIRAGKTTYSAWENGTNPPPADKLALLAQVLDVSVHDLVFGEKEELDGSLRDLFRRFAELPEEIKPQATMMLRSLLFSFENVAAAA</sequence>
<protein>
    <recommendedName>
        <fullName evidence="2">HTH cro/C1-type domain-containing protein</fullName>
    </recommendedName>
</protein>
<organism evidence="3 4">
    <name type="scientific">Ventosimonas gracilis</name>
    <dbReference type="NCBI Taxonomy" id="1680762"/>
    <lineage>
        <taxon>Bacteria</taxon>
        <taxon>Pseudomonadati</taxon>
        <taxon>Pseudomonadota</taxon>
        <taxon>Gammaproteobacteria</taxon>
        <taxon>Pseudomonadales</taxon>
        <taxon>Ventosimonadaceae</taxon>
        <taxon>Ventosimonas</taxon>
    </lineage>
</organism>
<dbReference type="RefSeq" id="WP_068388710.1">
    <property type="nucleotide sequence ID" value="NZ_LSZO01000096.1"/>
</dbReference>
<dbReference type="InterPro" id="IPR010982">
    <property type="entry name" value="Lambda_DNA-bd_dom_sf"/>
</dbReference>
<keyword evidence="4" id="KW-1185">Reference proteome</keyword>
<dbReference type="PROSITE" id="PS50943">
    <property type="entry name" value="HTH_CROC1"/>
    <property type="match status" value="1"/>
</dbReference>
<proteinExistence type="predicted"/>
<evidence type="ECO:0000259" key="2">
    <source>
        <dbReference type="PROSITE" id="PS50943"/>
    </source>
</evidence>
<feature type="domain" description="HTH cro/C1-type" evidence="2">
    <location>
        <begin position="100"/>
        <end position="154"/>
    </location>
</feature>
<accession>A0A139SVU3</accession>
<dbReference type="CDD" id="cd00093">
    <property type="entry name" value="HTH_XRE"/>
    <property type="match status" value="1"/>
</dbReference>
<dbReference type="Proteomes" id="UP000072660">
    <property type="component" value="Unassembled WGS sequence"/>
</dbReference>
<reference evidence="3 4" key="1">
    <citation type="submission" date="2016-02" db="EMBL/GenBank/DDBJ databases">
        <authorList>
            <person name="Wen L."/>
            <person name="He K."/>
            <person name="Yang H."/>
        </authorList>
    </citation>
    <scope>NUCLEOTIDE SEQUENCE [LARGE SCALE GENOMIC DNA]</scope>
    <source>
        <strain evidence="3 4">CV58</strain>
    </source>
</reference>
<dbReference type="SUPFAM" id="SSF47413">
    <property type="entry name" value="lambda repressor-like DNA-binding domains"/>
    <property type="match status" value="1"/>
</dbReference>
<keyword evidence="1" id="KW-0238">DNA-binding</keyword>
<dbReference type="Pfam" id="PF01381">
    <property type="entry name" value="HTH_3"/>
    <property type="match status" value="1"/>
</dbReference>
<dbReference type="InterPro" id="IPR001387">
    <property type="entry name" value="Cro/C1-type_HTH"/>
</dbReference>